<dbReference type="Proteomes" id="UP000268192">
    <property type="component" value="Chromosome"/>
</dbReference>
<evidence type="ECO:0000259" key="1">
    <source>
        <dbReference type="Pfam" id="PF12697"/>
    </source>
</evidence>
<dbReference type="PANTHER" id="PTHR43798:SF33">
    <property type="entry name" value="HYDROLASE, PUTATIVE (AFU_ORTHOLOGUE AFUA_2G14860)-RELATED"/>
    <property type="match status" value="1"/>
</dbReference>
<keyword evidence="2" id="KW-0378">Hydrolase</keyword>
<dbReference type="NCBIfam" id="TIGR03056">
    <property type="entry name" value="bchO_mg_che_rel"/>
    <property type="match status" value="1"/>
</dbReference>
<dbReference type="InterPro" id="IPR000073">
    <property type="entry name" value="AB_hydrolase_1"/>
</dbReference>
<dbReference type="InterPro" id="IPR029058">
    <property type="entry name" value="AB_hydrolase_fold"/>
</dbReference>
<proteinExistence type="predicted"/>
<dbReference type="Gene3D" id="3.40.50.1820">
    <property type="entry name" value="alpha/beta hydrolase"/>
    <property type="match status" value="1"/>
</dbReference>
<dbReference type="GO" id="GO:0016787">
    <property type="term" value="F:hydrolase activity"/>
    <property type="evidence" value="ECO:0007669"/>
    <property type="project" value="UniProtKB-KW"/>
</dbReference>
<dbReference type="InterPro" id="IPR017497">
    <property type="entry name" value="BchO"/>
</dbReference>
<dbReference type="PRINTS" id="PR00111">
    <property type="entry name" value="ABHYDROLASE"/>
</dbReference>
<name>A0A3S9B179_9HYPH</name>
<dbReference type="Pfam" id="PF12697">
    <property type="entry name" value="Abhydrolase_6"/>
    <property type="match status" value="1"/>
</dbReference>
<dbReference type="PANTHER" id="PTHR43798">
    <property type="entry name" value="MONOACYLGLYCEROL LIPASE"/>
    <property type="match status" value="1"/>
</dbReference>
<reference evidence="2 3" key="1">
    <citation type="submission" date="2018-09" db="EMBL/GenBank/DDBJ databases">
        <title>Marinorhizobium profundi gen. nov., sp. nov., isolated from a deep-sea sediment sample from the New Britain Trench and proposal of Marinorhizobiaceae fam. nov. in the order Rhizobiales of the class Alphaproteobacteria.</title>
        <authorList>
            <person name="Cao J."/>
        </authorList>
    </citation>
    <scope>NUCLEOTIDE SEQUENCE [LARGE SCALE GENOMIC DNA]</scope>
    <source>
        <strain evidence="2 3">WS11</strain>
    </source>
</reference>
<dbReference type="KEGG" id="abaw:D5400_04875"/>
<dbReference type="GO" id="GO:0016020">
    <property type="term" value="C:membrane"/>
    <property type="evidence" value="ECO:0007669"/>
    <property type="project" value="TreeGrafter"/>
</dbReference>
<keyword evidence="3" id="KW-1185">Reference proteome</keyword>
<evidence type="ECO:0000313" key="2">
    <source>
        <dbReference type="EMBL" id="AZN70697.1"/>
    </source>
</evidence>
<feature type="domain" description="AB hydrolase-1" evidence="1">
    <location>
        <begin position="46"/>
        <end position="285"/>
    </location>
</feature>
<dbReference type="RefSeq" id="WP_126008207.1">
    <property type="nucleotide sequence ID" value="NZ_CP032509.1"/>
</dbReference>
<dbReference type="InterPro" id="IPR050266">
    <property type="entry name" value="AB_hydrolase_sf"/>
</dbReference>
<evidence type="ECO:0000313" key="3">
    <source>
        <dbReference type="Proteomes" id="UP000268192"/>
    </source>
</evidence>
<dbReference type="AlphaFoldDB" id="A0A3S9B179"/>
<dbReference type="SUPFAM" id="SSF53474">
    <property type="entry name" value="alpha/beta-Hydrolases"/>
    <property type="match status" value="1"/>
</dbReference>
<gene>
    <name evidence="2" type="ORF">D5400_04875</name>
</gene>
<dbReference type="EMBL" id="CP032509">
    <property type="protein sequence ID" value="AZN70697.1"/>
    <property type="molecule type" value="Genomic_DNA"/>
</dbReference>
<dbReference type="OrthoDB" id="9799612at2"/>
<protein>
    <submittedName>
        <fullName evidence="2">Alpha/beta fold hydrolase</fullName>
    </submittedName>
</protein>
<sequence length="312" mass="33394">MNALSIHRYPDWNVLGRDWPNREHSRFVRSGALTWHMQIAGSGPPLLLIHGTGAASHSFRHMLPDLARDFTVIVPDLPGHGFTRGAGQHDLTLSGMARALTALIGELKLAIVCAAGHSAGAAILLRMAIDGRLPQCKLIVGFNAAIRPIAGSGIYGPLARLLFINPIAPKLFAWRAESMDATRRLLAGTGSTIEPAGVALYRALFRHSGHVAGTLGMMANWDLESLNTDLAKLTTTTMLVATKGDKAVPYADSQSVTALSPAITALILDEGGHLYHEEHPDEAARLLRHLALDAGIATGTARTGRREPSEDR</sequence>
<organism evidence="2 3">
    <name type="scientific">Georhizobium profundi</name>
    <dbReference type="NCBI Taxonomy" id="2341112"/>
    <lineage>
        <taxon>Bacteria</taxon>
        <taxon>Pseudomonadati</taxon>
        <taxon>Pseudomonadota</taxon>
        <taxon>Alphaproteobacteria</taxon>
        <taxon>Hyphomicrobiales</taxon>
        <taxon>Rhizobiaceae</taxon>
        <taxon>Georhizobium</taxon>
    </lineage>
</organism>
<accession>A0A3S9B179</accession>